<keyword evidence="2" id="KW-0378">Hydrolase</keyword>
<dbReference type="AlphaFoldDB" id="A0A1E7Q748"/>
<reference evidence="3" key="1">
    <citation type="submission" date="2016-09" db="EMBL/GenBank/DDBJ databases">
        <authorList>
            <person name="Wan X."/>
            <person name="Hou S."/>
        </authorList>
    </citation>
    <scope>NUCLEOTIDE SEQUENCE [LARGE SCALE GENOMIC DNA]</scope>
    <source>
        <strain evidence="3">KH87</strain>
    </source>
</reference>
<dbReference type="InterPro" id="IPR021812">
    <property type="entry name" value="DUF3391"/>
</dbReference>
<dbReference type="Pfam" id="PF13487">
    <property type="entry name" value="HD_5"/>
    <property type="match status" value="1"/>
</dbReference>
<name>A0A1E7Q748_9GAMM</name>
<dbReference type="CDD" id="cd00077">
    <property type="entry name" value="HDc"/>
    <property type="match status" value="1"/>
</dbReference>
<dbReference type="EMBL" id="MKEK01000001">
    <property type="protein sequence ID" value="OEY69999.1"/>
    <property type="molecule type" value="Genomic_DNA"/>
</dbReference>
<accession>A0A1E7Q748</accession>
<evidence type="ECO:0000259" key="1">
    <source>
        <dbReference type="PROSITE" id="PS51832"/>
    </source>
</evidence>
<protein>
    <submittedName>
        <fullName evidence="2">HD family phosphohydrolase</fullName>
    </submittedName>
</protein>
<organism evidence="2 3">
    <name type="scientific">Rheinheimera salexigens</name>
    <dbReference type="NCBI Taxonomy" id="1628148"/>
    <lineage>
        <taxon>Bacteria</taxon>
        <taxon>Pseudomonadati</taxon>
        <taxon>Pseudomonadota</taxon>
        <taxon>Gammaproteobacteria</taxon>
        <taxon>Chromatiales</taxon>
        <taxon>Chromatiaceae</taxon>
        <taxon>Rheinheimera</taxon>
    </lineage>
</organism>
<evidence type="ECO:0000313" key="3">
    <source>
        <dbReference type="Proteomes" id="UP000242258"/>
    </source>
</evidence>
<dbReference type="RefSeq" id="WP_070049568.1">
    <property type="nucleotide sequence ID" value="NZ_CBCSDO010000007.1"/>
</dbReference>
<dbReference type="InterPro" id="IPR003607">
    <property type="entry name" value="HD/PDEase_dom"/>
</dbReference>
<dbReference type="PROSITE" id="PS51832">
    <property type="entry name" value="HD_GYP"/>
    <property type="match status" value="1"/>
</dbReference>
<dbReference type="InterPro" id="IPR006675">
    <property type="entry name" value="HDIG_dom"/>
</dbReference>
<dbReference type="Proteomes" id="UP000242258">
    <property type="component" value="Unassembled WGS sequence"/>
</dbReference>
<dbReference type="OrthoDB" id="9802066at2"/>
<comment type="caution">
    <text evidence="2">The sequence shown here is derived from an EMBL/GenBank/DDBJ whole genome shotgun (WGS) entry which is preliminary data.</text>
</comment>
<dbReference type="Pfam" id="PF11871">
    <property type="entry name" value="DUF3391"/>
    <property type="match status" value="1"/>
</dbReference>
<dbReference type="NCBIfam" id="TIGR00277">
    <property type="entry name" value="HDIG"/>
    <property type="match status" value="1"/>
</dbReference>
<dbReference type="InterPro" id="IPR037522">
    <property type="entry name" value="HD_GYP_dom"/>
</dbReference>
<sequence length="418" mass="47269">MTAQKIKPAHVELGYAITLTGNWKTHPLISENMLIETAEQLNIIQNLDVEFIYFSASRSQKQPALIQLVSDESATFNLMASEAEIQLQHEKQQRREQAQAERRHIQRSEKAFNQSLLQIKNLMQLINSRPLQAISDAGILIEEIADTLLQKQATVLHLIVNGNKDQEKLYYHSLNVAMLSMMLAKSMQLTAEQIKIVGIGALFHDIGKLKIPTWILRKPTALSSPEQNLLKMHTKFGIDLVSLVDNFPLMAWPIIEQHHEFVDGSGYPKGLKLEDINPLARIVTIVNIFDGLCNPPLLSQARTPHHAFAYMFKNMSSKLAQRELSTMIKMMGVYPPGTIVKLSDDRVAIVMSVNTDNLLCPYVMAYDDDIPRLDAPIISLENDNLSIMQVLKIQSIPSHIATYLNPRATNHYYIQTKD</sequence>
<dbReference type="STRING" id="1628148.BI198_10800"/>
<dbReference type="GO" id="GO:0008081">
    <property type="term" value="F:phosphoric diester hydrolase activity"/>
    <property type="evidence" value="ECO:0007669"/>
    <property type="project" value="UniProtKB-ARBA"/>
</dbReference>
<dbReference type="SUPFAM" id="SSF109604">
    <property type="entry name" value="HD-domain/PDEase-like"/>
    <property type="match status" value="1"/>
</dbReference>
<dbReference type="PANTHER" id="PTHR43155">
    <property type="entry name" value="CYCLIC DI-GMP PHOSPHODIESTERASE PA4108-RELATED"/>
    <property type="match status" value="1"/>
</dbReference>
<gene>
    <name evidence="2" type="ORF">BI198_10800</name>
</gene>
<dbReference type="Gene3D" id="1.10.3210.10">
    <property type="entry name" value="Hypothetical protein af1432"/>
    <property type="match status" value="1"/>
</dbReference>
<keyword evidence="3" id="KW-1185">Reference proteome</keyword>
<evidence type="ECO:0000313" key="2">
    <source>
        <dbReference type="EMBL" id="OEY69999.1"/>
    </source>
</evidence>
<dbReference type="SMART" id="SM00471">
    <property type="entry name" value="HDc"/>
    <property type="match status" value="1"/>
</dbReference>
<proteinExistence type="predicted"/>
<feature type="domain" description="HD-GYP" evidence="1">
    <location>
        <begin position="147"/>
        <end position="343"/>
    </location>
</feature>
<dbReference type="PANTHER" id="PTHR43155:SF2">
    <property type="entry name" value="CYCLIC DI-GMP PHOSPHODIESTERASE PA4108"/>
    <property type="match status" value="1"/>
</dbReference>